<sequence length="109" mass="12592">MLIGLGLAGGHFSRMEQDRVQLQYTLYNHRRRTGQARYFQSCFLPLYLPITEVLRPYLRQLMDNEGQGSVRNMLDHRHACARPCDARQGLANLNTPEQWQTAITNGMTL</sequence>
<gene>
    <name evidence="1" type="ORF">GCM10010982_24470</name>
</gene>
<reference evidence="1" key="2">
    <citation type="submission" date="2020-09" db="EMBL/GenBank/DDBJ databases">
        <authorList>
            <person name="Sun Q."/>
            <person name="Zhou Y."/>
        </authorList>
    </citation>
    <scope>NUCLEOTIDE SEQUENCE</scope>
    <source>
        <strain evidence="1">CGMCC 1.7086</strain>
    </source>
</reference>
<dbReference type="EMBL" id="BMLS01000003">
    <property type="protein sequence ID" value="GGO70591.1"/>
    <property type="molecule type" value="Genomic_DNA"/>
</dbReference>
<dbReference type="AlphaFoldDB" id="A0A918DJL2"/>
<keyword evidence="2" id="KW-1185">Reference proteome</keyword>
<protein>
    <submittedName>
        <fullName evidence="1">Uncharacterized protein</fullName>
    </submittedName>
</protein>
<evidence type="ECO:0000313" key="1">
    <source>
        <dbReference type="EMBL" id="GGO70591.1"/>
    </source>
</evidence>
<dbReference type="Proteomes" id="UP000606935">
    <property type="component" value="Unassembled WGS sequence"/>
</dbReference>
<comment type="caution">
    <text evidence="1">The sequence shown here is derived from an EMBL/GenBank/DDBJ whole genome shotgun (WGS) entry which is preliminary data.</text>
</comment>
<accession>A0A918DJL2</accession>
<evidence type="ECO:0000313" key="2">
    <source>
        <dbReference type="Proteomes" id="UP000606935"/>
    </source>
</evidence>
<reference evidence="1" key="1">
    <citation type="journal article" date="2014" name="Int. J. Syst. Evol. Microbiol.">
        <title>Complete genome sequence of Corynebacterium casei LMG S-19264T (=DSM 44701T), isolated from a smear-ripened cheese.</title>
        <authorList>
            <consortium name="US DOE Joint Genome Institute (JGI-PGF)"/>
            <person name="Walter F."/>
            <person name="Albersmeier A."/>
            <person name="Kalinowski J."/>
            <person name="Ruckert C."/>
        </authorList>
    </citation>
    <scope>NUCLEOTIDE SEQUENCE</scope>
    <source>
        <strain evidence="1">CGMCC 1.7086</strain>
    </source>
</reference>
<organism evidence="1 2">
    <name type="scientific">Bowmanella pacifica</name>
    <dbReference type="NCBI Taxonomy" id="502051"/>
    <lineage>
        <taxon>Bacteria</taxon>
        <taxon>Pseudomonadati</taxon>
        <taxon>Pseudomonadota</taxon>
        <taxon>Gammaproteobacteria</taxon>
        <taxon>Alteromonadales</taxon>
        <taxon>Alteromonadaceae</taxon>
        <taxon>Bowmanella</taxon>
    </lineage>
</organism>
<name>A0A918DJL2_9ALTE</name>
<proteinExistence type="predicted"/>
<dbReference type="RefSeq" id="WP_188695335.1">
    <property type="nucleotide sequence ID" value="NZ_BMLS01000003.1"/>
</dbReference>